<reference evidence="5" key="1">
    <citation type="journal article" date="2020" name="Int. J. Syst. Evol. Microbiol.">
        <title>Aquipluma nitroreducens gen. nov. sp. nov., a novel facultatively anaerobic bacterium isolated from a freshwater lake.</title>
        <authorList>
            <person name="Watanabe M."/>
            <person name="Kojima H."/>
            <person name="Fukui M."/>
        </authorList>
    </citation>
    <scope>NUCLEOTIDE SEQUENCE</scope>
    <source>
        <strain evidence="5">MeG22</strain>
    </source>
</reference>
<accession>A0A5K7S549</accession>
<dbReference type="SUPFAM" id="SSF111384">
    <property type="entry name" value="OmpH-like"/>
    <property type="match status" value="1"/>
</dbReference>
<organism evidence="5 6">
    <name type="scientific">Aquipluma nitroreducens</name>
    <dbReference type="NCBI Taxonomy" id="2010828"/>
    <lineage>
        <taxon>Bacteria</taxon>
        <taxon>Pseudomonadati</taxon>
        <taxon>Bacteroidota</taxon>
        <taxon>Bacteroidia</taxon>
        <taxon>Marinilabiliales</taxon>
        <taxon>Prolixibacteraceae</taxon>
        <taxon>Aquipluma</taxon>
    </lineage>
</organism>
<dbReference type="EMBL" id="AP018694">
    <property type="protein sequence ID" value="BBE16662.1"/>
    <property type="molecule type" value="Genomic_DNA"/>
</dbReference>
<feature type="chain" id="PRO_5024290656" evidence="4">
    <location>
        <begin position="20"/>
        <end position="183"/>
    </location>
</feature>
<dbReference type="PANTHER" id="PTHR35089:SF1">
    <property type="entry name" value="CHAPERONE PROTEIN SKP"/>
    <property type="match status" value="1"/>
</dbReference>
<dbReference type="KEGG" id="anf:AQPE_0802"/>
<dbReference type="Proteomes" id="UP001193389">
    <property type="component" value="Chromosome"/>
</dbReference>
<proteinExistence type="inferred from homology"/>
<dbReference type="GO" id="GO:0005829">
    <property type="term" value="C:cytosol"/>
    <property type="evidence" value="ECO:0007669"/>
    <property type="project" value="TreeGrafter"/>
</dbReference>
<evidence type="ECO:0000313" key="5">
    <source>
        <dbReference type="EMBL" id="BBE16662.1"/>
    </source>
</evidence>
<gene>
    <name evidence="5" type="ORF">AQPE_0802</name>
</gene>
<dbReference type="RefSeq" id="WP_318349716.1">
    <property type="nucleotide sequence ID" value="NZ_AP018694.1"/>
</dbReference>
<keyword evidence="3" id="KW-0175">Coiled coil</keyword>
<dbReference type="GO" id="GO:0051082">
    <property type="term" value="F:unfolded protein binding"/>
    <property type="evidence" value="ECO:0007669"/>
    <property type="project" value="InterPro"/>
</dbReference>
<protein>
    <submittedName>
        <fullName evidence="5">Outer membrane protein H</fullName>
    </submittedName>
</protein>
<evidence type="ECO:0000256" key="4">
    <source>
        <dbReference type="SAM" id="SignalP"/>
    </source>
</evidence>
<dbReference type="PANTHER" id="PTHR35089">
    <property type="entry name" value="CHAPERONE PROTEIN SKP"/>
    <property type="match status" value="1"/>
</dbReference>
<evidence type="ECO:0000256" key="1">
    <source>
        <dbReference type="ARBA" id="ARBA00009091"/>
    </source>
</evidence>
<dbReference type="InterPro" id="IPR005632">
    <property type="entry name" value="Chaperone_Skp"/>
</dbReference>
<evidence type="ECO:0000313" key="6">
    <source>
        <dbReference type="Proteomes" id="UP001193389"/>
    </source>
</evidence>
<dbReference type="AlphaFoldDB" id="A0A5K7S549"/>
<feature type="signal peptide" evidence="4">
    <location>
        <begin position="1"/>
        <end position="19"/>
    </location>
</feature>
<dbReference type="Pfam" id="PF03938">
    <property type="entry name" value="OmpH"/>
    <property type="match status" value="1"/>
</dbReference>
<dbReference type="InterPro" id="IPR024930">
    <property type="entry name" value="Skp_dom_sf"/>
</dbReference>
<dbReference type="Gene3D" id="3.30.910.20">
    <property type="entry name" value="Skp domain"/>
    <property type="match status" value="1"/>
</dbReference>
<keyword evidence="6" id="KW-1185">Reference proteome</keyword>
<dbReference type="SMART" id="SM00935">
    <property type="entry name" value="OmpH"/>
    <property type="match status" value="1"/>
</dbReference>
<comment type="similarity">
    <text evidence="1">Belongs to the Skp family.</text>
</comment>
<keyword evidence="2 4" id="KW-0732">Signal</keyword>
<evidence type="ECO:0000256" key="3">
    <source>
        <dbReference type="SAM" id="Coils"/>
    </source>
</evidence>
<name>A0A5K7S549_9BACT</name>
<feature type="coiled-coil region" evidence="3">
    <location>
        <begin position="44"/>
        <end position="111"/>
    </location>
</feature>
<evidence type="ECO:0000256" key="2">
    <source>
        <dbReference type="ARBA" id="ARBA00022729"/>
    </source>
</evidence>
<dbReference type="GO" id="GO:0050821">
    <property type="term" value="P:protein stabilization"/>
    <property type="evidence" value="ECO:0007669"/>
    <property type="project" value="TreeGrafter"/>
</dbReference>
<sequence>MKKVFLTIAVLTFTTVAFAQATLKIGHINSQDLIQAMPENDSAQVKIEKVAKDLQDQFQTMQNEYGNKYKDFMSKRDSYSELIRQTKTSELQEIEQRIQQFQQTAEQELQSQRVSLYKPVIDKANKAIAEVAKSNGFTYILDLAQGGVIYYDEASTDISPLVKQKLGLPDRPKSAGTNPSIKK</sequence>